<dbReference type="AlphaFoldDB" id="A0A5C5VHS8"/>
<dbReference type="Gene3D" id="3.30.1370.120">
    <property type="match status" value="1"/>
</dbReference>
<proteinExistence type="predicted"/>
<evidence type="ECO:0000313" key="2">
    <source>
        <dbReference type="EMBL" id="TWT38136.1"/>
    </source>
</evidence>
<protein>
    <recommendedName>
        <fullName evidence="4">Bacterial type II/III secretion system short domain protein</fullName>
    </recommendedName>
</protein>
<name>A0A5C5VHS8_9BACT</name>
<dbReference type="Proteomes" id="UP000316714">
    <property type="component" value="Unassembled WGS sequence"/>
</dbReference>
<dbReference type="OrthoDB" id="9832839at2"/>
<sequence precursor="true">MRTRTRVTVCLVGVLALSHWAVALDAAAADLEEQQSSQQAEEVRVFALQHVHSGMLKPTLESLFEHDGIRLADDSRSNQLVAFGGARTLDRLAEVVKILDGEPADHSLSPVYNIGVTVWEIGGEAKDQFDALVKQKVDAPLPLHLPRDECDTLVKSLADAGVISQPVRMQCGLLAEQEVQMESGARVAVEKGRATGRDGLVTKNYSYESMGCVVRMRLRQVTGGIVAELLVEDSRLVPAEAGGGAQDEPKVDATGTPFTVTSSTFQTVLALADGDAALYSTGGGSAGLRLLYLVTITPE</sequence>
<evidence type="ECO:0000256" key="1">
    <source>
        <dbReference type="SAM" id="SignalP"/>
    </source>
</evidence>
<evidence type="ECO:0000313" key="3">
    <source>
        <dbReference type="Proteomes" id="UP000316714"/>
    </source>
</evidence>
<feature type="signal peptide" evidence="1">
    <location>
        <begin position="1"/>
        <end position="23"/>
    </location>
</feature>
<reference evidence="2 3" key="1">
    <citation type="submission" date="2019-02" db="EMBL/GenBank/DDBJ databases">
        <title>Deep-cultivation of Planctomycetes and their phenomic and genomic characterization uncovers novel biology.</title>
        <authorList>
            <person name="Wiegand S."/>
            <person name="Jogler M."/>
            <person name="Boedeker C."/>
            <person name="Pinto D."/>
            <person name="Vollmers J."/>
            <person name="Rivas-Marin E."/>
            <person name="Kohn T."/>
            <person name="Peeters S.H."/>
            <person name="Heuer A."/>
            <person name="Rast P."/>
            <person name="Oberbeckmann S."/>
            <person name="Bunk B."/>
            <person name="Jeske O."/>
            <person name="Meyerdierks A."/>
            <person name="Storesund J.E."/>
            <person name="Kallscheuer N."/>
            <person name="Luecker S."/>
            <person name="Lage O.M."/>
            <person name="Pohl T."/>
            <person name="Merkel B.J."/>
            <person name="Hornburger P."/>
            <person name="Mueller R.-W."/>
            <person name="Bruemmer F."/>
            <person name="Labrenz M."/>
            <person name="Spormann A.M."/>
            <person name="Op Den Camp H."/>
            <person name="Overmann J."/>
            <person name="Amann R."/>
            <person name="Jetten M.S.M."/>
            <person name="Mascher T."/>
            <person name="Medema M.H."/>
            <person name="Devos D.P."/>
            <person name="Kaster A.-K."/>
            <person name="Ovreas L."/>
            <person name="Rohde M."/>
            <person name="Galperin M.Y."/>
            <person name="Jogler C."/>
        </authorList>
    </citation>
    <scope>NUCLEOTIDE SEQUENCE [LARGE SCALE GENOMIC DNA]</scope>
    <source>
        <strain evidence="2 3">KOR34</strain>
    </source>
</reference>
<accession>A0A5C5VHS8</accession>
<comment type="caution">
    <text evidence="2">The sequence shown here is derived from an EMBL/GenBank/DDBJ whole genome shotgun (WGS) entry which is preliminary data.</text>
</comment>
<dbReference type="RefSeq" id="WP_146565439.1">
    <property type="nucleotide sequence ID" value="NZ_SIHJ01000001.1"/>
</dbReference>
<feature type="chain" id="PRO_5022903920" description="Bacterial type II/III secretion system short domain protein" evidence="1">
    <location>
        <begin position="24"/>
        <end position="299"/>
    </location>
</feature>
<keyword evidence="3" id="KW-1185">Reference proteome</keyword>
<keyword evidence="1" id="KW-0732">Signal</keyword>
<evidence type="ECO:0008006" key="4">
    <source>
        <dbReference type="Google" id="ProtNLM"/>
    </source>
</evidence>
<gene>
    <name evidence="2" type="ORF">KOR34_31040</name>
</gene>
<organism evidence="2 3">
    <name type="scientific">Posidoniimonas corsicana</name>
    <dbReference type="NCBI Taxonomy" id="1938618"/>
    <lineage>
        <taxon>Bacteria</taxon>
        <taxon>Pseudomonadati</taxon>
        <taxon>Planctomycetota</taxon>
        <taxon>Planctomycetia</taxon>
        <taxon>Pirellulales</taxon>
        <taxon>Lacipirellulaceae</taxon>
        <taxon>Posidoniimonas</taxon>
    </lineage>
</organism>
<dbReference type="InterPro" id="IPR038591">
    <property type="entry name" value="NolW-like_sf"/>
</dbReference>
<dbReference type="EMBL" id="SIHJ01000001">
    <property type="protein sequence ID" value="TWT38136.1"/>
    <property type="molecule type" value="Genomic_DNA"/>
</dbReference>